<dbReference type="Proteomes" id="UP000020467">
    <property type="component" value="Unassembled WGS sequence"/>
</dbReference>
<dbReference type="KEGG" id="cfj:CFIO01_00022"/>
<evidence type="ECO:0000313" key="3">
    <source>
        <dbReference type="Proteomes" id="UP000020467"/>
    </source>
</evidence>
<name>A0A010RCD7_9PEZI</name>
<dbReference type="AlphaFoldDB" id="A0A010RCD7"/>
<sequence length="162" mass="18241">MSSCFPALLVMANEQKKSLSDRGIKAQLRHAQDPCFRLSSAAECLASFNAYHTSLAGKMSLLLRPNFLRFLKASTFLLVPQEPAAREMTNEKLRGDNEPCFSLSPKTSEDFETAALYYFAFPAEDLQKNNLPGSDQLINLTSDSSNHRQKRRPGRRPRSSRQ</sequence>
<comment type="caution">
    <text evidence="2">The sequence shown here is derived from an EMBL/GenBank/DDBJ whole genome shotgun (WGS) entry which is preliminary data.</text>
</comment>
<accession>A0A010RCD7</accession>
<protein>
    <submittedName>
        <fullName evidence="2">Uncharacterized protein</fullName>
    </submittedName>
</protein>
<feature type="compositionally biased region" description="Basic residues" evidence="1">
    <location>
        <begin position="147"/>
        <end position="162"/>
    </location>
</feature>
<gene>
    <name evidence="2" type="ORF">CFIO01_00022</name>
</gene>
<proteinExistence type="predicted"/>
<dbReference type="EMBL" id="JARH01000012">
    <property type="protein sequence ID" value="EXF86325.1"/>
    <property type="molecule type" value="Genomic_DNA"/>
</dbReference>
<reference evidence="2 3" key="1">
    <citation type="submission" date="2014-02" db="EMBL/GenBank/DDBJ databases">
        <title>The genome sequence of Colletotrichum fioriniae PJ7.</title>
        <authorList>
            <person name="Baroncelli R."/>
            <person name="Thon M.R."/>
        </authorList>
    </citation>
    <scope>NUCLEOTIDE SEQUENCE [LARGE SCALE GENOMIC DNA]</scope>
    <source>
        <strain evidence="2 3">PJ7</strain>
    </source>
</reference>
<organism evidence="2 3">
    <name type="scientific">Colletotrichum fioriniae PJ7</name>
    <dbReference type="NCBI Taxonomy" id="1445577"/>
    <lineage>
        <taxon>Eukaryota</taxon>
        <taxon>Fungi</taxon>
        <taxon>Dikarya</taxon>
        <taxon>Ascomycota</taxon>
        <taxon>Pezizomycotina</taxon>
        <taxon>Sordariomycetes</taxon>
        <taxon>Hypocreomycetidae</taxon>
        <taxon>Glomerellales</taxon>
        <taxon>Glomerellaceae</taxon>
        <taxon>Colletotrichum</taxon>
        <taxon>Colletotrichum acutatum species complex</taxon>
    </lineage>
</organism>
<dbReference type="HOGENOM" id="CLU_1635236_0_0_1"/>
<keyword evidence="3" id="KW-1185">Reference proteome</keyword>
<feature type="region of interest" description="Disordered" evidence="1">
    <location>
        <begin position="132"/>
        <end position="162"/>
    </location>
</feature>
<evidence type="ECO:0000256" key="1">
    <source>
        <dbReference type="SAM" id="MobiDB-lite"/>
    </source>
</evidence>
<evidence type="ECO:0000313" key="2">
    <source>
        <dbReference type="EMBL" id="EXF86325.1"/>
    </source>
</evidence>
<feature type="compositionally biased region" description="Polar residues" evidence="1">
    <location>
        <begin position="132"/>
        <end position="144"/>
    </location>
</feature>